<dbReference type="SUPFAM" id="SSF47384">
    <property type="entry name" value="Homodimeric domain of signal transducing histidine kinase"/>
    <property type="match status" value="1"/>
</dbReference>
<evidence type="ECO:0000256" key="2">
    <source>
        <dbReference type="ARBA" id="ARBA00012438"/>
    </source>
</evidence>
<dbReference type="CDD" id="cd00082">
    <property type="entry name" value="HisKA"/>
    <property type="match status" value="1"/>
</dbReference>
<evidence type="ECO:0000256" key="6">
    <source>
        <dbReference type="PROSITE-ProRule" id="PRU00169"/>
    </source>
</evidence>
<dbReference type="Pfam" id="PF00072">
    <property type="entry name" value="Response_reg"/>
    <property type="match status" value="1"/>
</dbReference>
<evidence type="ECO:0000256" key="7">
    <source>
        <dbReference type="SAM" id="Coils"/>
    </source>
</evidence>
<dbReference type="RefSeq" id="WP_105358077.1">
    <property type="nucleotide sequence ID" value="NZ_PUIB01000024.1"/>
</dbReference>
<evidence type="ECO:0000313" key="10">
    <source>
        <dbReference type="EMBL" id="PQO28810.1"/>
    </source>
</evidence>
<dbReference type="SMART" id="SM00448">
    <property type="entry name" value="REC"/>
    <property type="match status" value="1"/>
</dbReference>
<keyword evidence="7" id="KW-0175">Coiled coil</keyword>
<dbReference type="PRINTS" id="PR00344">
    <property type="entry name" value="BCTRLSENSOR"/>
</dbReference>
<dbReference type="Proteomes" id="UP000239388">
    <property type="component" value="Unassembled WGS sequence"/>
</dbReference>
<feature type="domain" description="Histidine kinase" evidence="8">
    <location>
        <begin position="156"/>
        <end position="402"/>
    </location>
</feature>
<evidence type="ECO:0000259" key="9">
    <source>
        <dbReference type="PROSITE" id="PS50110"/>
    </source>
</evidence>
<evidence type="ECO:0000256" key="5">
    <source>
        <dbReference type="ARBA" id="ARBA00022777"/>
    </source>
</evidence>
<dbReference type="InterPro" id="IPR001789">
    <property type="entry name" value="Sig_transdc_resp-reg_receiver"/>
</dbReference>
<dbReference type="InterPro" id="IPR003594">
    <property type="entry name" value="HATPase_dom"/>
</dbReference>
<gene>
    <name evidence="10" type="ORF">C5Y98_23835</name>
</gene>
<dbReference type="CDD" id="cd17574">
    <property type="entry name" value="REC_OmpR"/>
    <property type="match status" value="1"/>
</dbReference>
<dbReference type="InterPro" id="IPR003661">
    <property type="entry name" value="HisK_dim/P_dom"/>
</dbReference>
<feature type="coiled-coil region" evidence="7">
    <location>
        <begin position="113"/>
        <end position="147"/>
    </location>
</feature>
<keyword evidence="5 10" id="KW-0418">Kinase</keyword>
<evidence type="ECO:0000256" key="3">
    <source>
        <dbReference type="ARBA" id="ARBA00022553"/>
    </source>
</evidence>
<accession>A0A2S8F9K1</accession>
<dbReference type="SUPFAM" id="SSF55874">
    <property type="entry name" value="ATPase domain of HSP90 chaperone/DNA topoisomerase II/histidine kinase"/>
    <property type="match status" value="1"/>
</dbReference>
<dbReference type="EC" id="2.7.13.3" evidence="2"/>
<dbReference type="Gene3D" id="3.40.50.2300">
    <property type="match status" value="1"/>
</dbReference>
<evidence type="ECO:0000259" key="8">
    <source>
        <dbReference type="PROSITE" id="PS50109"/>
    </source>
</evidence>
<dbReference type="SMART" id="SM00387">
    <property type="entry name" value="HATPase_c"/>
    <property type="match status" value="1"/>
</dbReference>
<keyword evidence="4" id="KW-0808">Transferase</keyword>
<evidence type="ECO:0000256" key="4">
    <source>
        <dbReference type="ARBA" id="ARBA00022679"/>
    </source>
</evidence>
<comment type="caution">
    <text evidence="10">The sequence shown here is derived from an EMBL/GenBank/DDBJ whole genome shotgun (WGS) entry which is preliminary data.</text>
</comment>
<dbReference type="Gene3D" id="1.10.287.130">
    <property type="match status" value="1"/>
</dbReference>
<comment type="catalytic activity">
    <reaction evidence="1">
        <text>ATP + protein L-histidine = ADP + protein N-phospho-L-histidine.</text>
        <dbReference type="EC" id="2.7.13.3"/>
    </reaction>
</comment>
<dbReference type="SMART" id="SM00388">
    <property type="entry name" value="HisKA"/>
    <property type="match status" value="1"/>
</dbReference>
<organism evidence="10 11">
    <name type="scientific">Blastopirellula marina</name>
    <dbReference type="NCBI Taxonomy" id="124"/>
    <lineage>
        <taxon>Bacteria</taxon>
        <taxon>Pseudomonadati</taxon>
        <taxon>Planctomycetota</taxon>
        <taxon>Planctomycetia</taxon>
        <taxon>Pirellulales</taxon>
        <taxon>Pirellulaceae</taxon>
        <taxon>Blastopirellula</taxon>
    </lineage>
</organism>
<dbReference type="Pfam" id="PF02518">
    <property type="entry name" value="HATPase_c"/>
    <property type="match status" value="1"/>
</dbReference>
<dbReference type="OrthoDB" id="260274at2"/>
<dbReference type="InterPro" id="IPR011006">
    <property type="entry name" value="CheY-like_superfamily"/>
</dbReference>
<dbReference type="PROSITE" id="PS50110">
    <property type="entry name" value="RESPONSE_REGULATORY"/>
    <property type="match status" value="1"/>
</dbReference>
<dbReference type="InterPro" id="IPR036890">
    <property type="entry name" value="HATPase_C_sf"/>
</dbReference>
<feature type="modified residue" description="4-aspartylphosphate" evidence="6">
    <location>
        <position position="51"/>
    </location>
</feature>
<keyword evidence="3 6" id="KW-0597">Phosphoprotein</keyword>
<dbReference type="SUPFAM" id="SSF52172">
    <property type="entry name" value="CheY-like"/>
    <property type="match status" value="1"/>
</dbReference>
<dbReference type="InterPro" id="IPR036097">
    <property type="entry name" value="HisK_dim/P_sf"/>
</dbReference>
<protein>
    <recommendedName>
        <fullName evidence="2">histidine kinase</fullName>
        <ecNumber evidence="2">2.7.13.3</ecNumber>
    </recommendedName>
</protein>
<evidence type="ECO:0000313" key="11">
    <source>
        <dbReference type="Proteomes" id="UP000239388"/>
    </source>
</evidence>
<feature type="domain" description="Response regulatory" evidence="9">
    <location>
        <begin position="2"/>
        <end position="118"/>
    </location>
</feature>
<evidence type="ECO:0000256" key="1">
    <source>
        <dbReference type="ARBA" id="ARBA00000085"/>
    </source>
</evidence>
<dbReference type="AlphaFoldDB" id="A0A2S8F9K1"/>
<dbReference type="InterPro" id="IPR005467">
    <property type="entry name" value="His_kinase_dom"/>
</dbReference>
<sequence length="414" mass="45815">MRILVAEDGLMMRRILVRALAGWNYEVTEVEDGAQAWTEFEKEPFRMVLTDWVMPESDGLELIRKIRSAKLPFYVYIILLTAKSEKEDLVFGMEAGADDFLVKPVDHNELRVRLREGERIVRLEQELAEQNRQLRETQAALVQSEKLASLGQMAAGMAHEINNPIALVANNLAVLKRDVASAFEILDLYQSTHDDLAKSNPDLAQKVADLAEECDYSWIRDESPALFDRSLAGLKRVRDIVQNLRSFARLDEARLDYLDIDQAVAAVAQILRHELSSKEINLKIEEGSVPQILCEPGQIQQVLHHLLLNAIQASDRGGTISIRTSRCDTGVAIDIQDHGAGIASSDLAHIFEPFFTTRAVGSGQGLGLAVSYGIVRDHGGSIEVSSELGLGSTFRVQLPIRPLASQSVGGSHES</sequence>
<dbReference type="InterPro" id="IPR004358">
    <property type="entry name" value="Sig_transdc_His_kin-like_C"/>
</dbReference>
<dbReference type="PANTHER" id="PTHR43047:SF72">
    <property type="entry name" value="OSMOSENSING HISTIDINE PROTEIN KINASE SLN1"/>
    <property type="match status" value="1"/>
</dbReference>
<name>A0A2S8F9K1_9BACT</name>
<dbReference type="PANTHER" id="PTHR43047">
    <property type="entry name" value="TWO-COMPONENT HISTIDINE PROTEIN KINASE"/>
    <property type="match status" value="1"/>
</dbReference>
<dbReference type="GO" id="GO:0000155">
    <property type="term" value="F:phosphorelay sensor kinase activity"/>
    <property type="evidence" value="ECO:0007669"/>
    <property type="project" value="InterPro"/>
</dbReference>
<proteinExistence type="predicted"/>
<dbReference type="EMBL" id="PUIB01000024">
    <property type="protein sequence ID" value="PQO28810.1"/>
    <property type="molecule type" value="Genomic_DNA"/>
</dbReference>
<reference evidence="10 11" key="1">
    <citation type="submission" date="2018-02" db="EMBL/GenBank/DDBJ databases">
        <title>Comparative genomes isolates from brazilian mangrove.</title>
        <authorList>
            <person name="Araujo J.E."/>
            <person name="Taketani R.G."/>
            <person name="Silva M.C.P."/>
            <person name="Loureco M.V."/>
            <person name="Andreote F.D."/>
        </authorList>
    </citation>
    <scope>NUCLEOTIDE SEQUENCE [LARGE SCALE GENOMIC DNA]</scope>
    <source>
        <strain evidence="10 11">NAP PRIS-MGV</strain>
    </source>
</reference>
<dbReference type="PROSITE" id="PS50109">
    <property type="entry name" value="HIS_KIN"/>
    <property type="match status" value="1"/>
</dbReference>
<dbReference type="Gene3D" id="3.30.565.10">
    <property type="entry name" value="Histidine kinase-like ATPase, C-terminal domain"/>
    <property type="match status" value="1"/>
</dbReference>